<evidence type="ECO:0000313" key="4">
    <source>
        <dbReference type="Proteomes" id="UP000070133"/>
    </source>
</evidence>
<proteinExistence type="predicted"/>
<feature type="compositionally biased region" description="Low complexity" evidence="1">
    <location>
        <begin position="143"/>
        <end position="155"/>
    </location>
</feature>
<name>A0A139H956_9PEZI</name>
<dbReference type="OrthoDB" id="3650677at2759"/>
<keyword evidence="2" id="KW-0812">Transmembrane</keyword>
<feature type="compositionally biased region" description="Basic and acidic residues" evidence="1">
    <location>
        <begin position="80"/>
        <end position="103"/>
    </location>
</feature>
<sequence length="321" mass="36182">MNAAAGAVPPQYAAVGKNQPSKQREQQQDMGDYRPIYTNSYQNPYETYPKPPFHRPDSNSNGSNRSRHSQRHSVHGTTKGRLDDDRLAAPDHMHSERRESTRERHGRSSRVSHDSEDSYHDRRRRDHRSRGRRREKDKESNNGGQKQQEQQQQQGEEQEEEKKTGLAKLEEYITPFNVGILLGCFDLIGGGLSLYMTNKRFGKKAQAAQAAQNGGGGQKQGGANGGGGGGSQKQLDSKDGGSNGSSSRSSGRSRGRSRRDDRSSRKGSRSSSEESYDSRDYRDYKDRDRRKEPHRLEYDRASGRSLPKSGRWAYHPAGRHH</sequence>
<reference evidence="3 4" key="1">
    <citation type="submission" date="2015-07" db="EMBL/GenBank/DDBJ databases">
        <title>Comparative genomics of the Sigatoka disease complex on banana suggests a link between parallel evolutionary changes in Pseudocercospora fijiensis and Pseudocercospora eumusae and increased virulence on the banana host.</title>
        <authorList>
            <person name="Chang T.-C."/>
            <person name="Salvucci A."/>
            <person name="Crous P.W."/>
            <person name="Stergiopoulos I."/>
        </authorList>
    </citation>
    <scope>NUCLEOTIDE SEQUENCE [LARGE SCALE GENOMIC DNA]</scope>
    <source>
        <strain evidence="3 4">CBS 114824</strain>
    </source>
</reference>
<evidence type="ECO:0000313" key="3">
    <source>
        <dbReference type="EMBL" id="KXS98888.1"/>
    </source>
</evidence>
<feature type="compositionally biased region" description="Low complexity" evidence="1">
    <location>
        <begin position="1"/>
        <end position="16"/>
    </location>
</feature>
<keyword evidence="2" id="KW-1133">Transmembrane helix</keyword>
<evidence type="ECO:0000256" key="2">
    <source>
        <dbReference type="SAM" id="Phobius"/>
    </source>
</evidence>
<feature type="region of interest" description="Disordered" evidence="1">
    <location>
        <begin position="209"/>
        <end position="321"/>
    </location>
</feature>
<feature type="compositionally biased region" description="Basic and acidic residues" evidence="1">
    <location>
        <begin position="111"/>
        <end position="120"/>
    </location>
</feature>
<dbReference type="AlphaFoldDB" id="A0A139H956"/>
<protein>
    <submittedName>
        <fullName evidence="3">Uncharacterized protein</fullName>
    </submittedName>
</protein>
<feature type="compositionally biased region" description="Gly residues" evidence="1">
    <location>
        <begin position="213"/>
        <end position="231"/>
    </location>
</feature>
<feature type="compositionally biased region" description="Basic residues" evidence="1">
    <location>
        <begin position="65"/>
        <end position="74"/>
    </location>
</feature>
<dbReference type="EMBL" id="LFZN01000104">
    <property type="protein sequence ID" value="KXS98888.1"/>
    <property type="molecule type" value="Genomic_DNA"/>
</dbReference>
<feature type="region of interest" description="Disordered" evidence="1">
    <location>
        <begin position="1"/>
        <end position="163"/>
    </location>
</feature>
<feature type="compositionally biased region" description="Basic and acidic residues" evidence="1">
    <location>
        <begin position="276"/>
        <end position="302"/>
    </location>
</feature>
<gene>
    <name evidence="3" type="ORF">AC578_10842</name>
</gene>
<accession>A0A139H956</accession>
<keyword evidence="2" id="KW-0472">Membrane</keyword>
<evidence type="ECO:0000256" key="1">
    <source>
        <dbReference type="SAM" id="MobiDB-lite"/>
    </source>
</evidence>
<feature type="compositionally biased region" description="Basic residues" evidence="1">
    <location>
        <begin position="121"/>
        <end position="133"/>
    </location>
</feature>
<dbReference type="Proteomes" id="UP000070133">
    <property type="component" value="Unassembled WGS sequence"/>
</dbReference>
<comment type="caution">
    <text evidence="3">The sequence shown here is derived from an EMBL/GenBank/DDBJ whole genome shotgun (WGS) entry which is preliminary data.</text>
</comment>
<organism evidence="3 4">
    <name type="scientific">Pseudocercospora eumusae</name>
    <dbReference type="NCBI Taxonomy" id="321146"/>
    <lineage>
        <taxon>Eukaryota</taxon>
        <taxon>Fungi</taxon>
        <taxon>Dikarya</taxon>
        <taxon>Ascomycota</taxon>
        <taxon>Pezizomycotina</taxon>
        <taxon>Dothideomycetes</taxon>
        <taxon>Dothideomycetidae</taxon>
        <taxon>Mycosphaerellales</taxon>
        <taxon>Mycosphaerellaceae</taxon>
        <taxon>Pseudocercospora</taxon>
    </lineage>
</organism>
<feature type="transmembrane region" description="Helical" evidence="2">
    <location>
        <begin position="176"/>
        <end position="196"/>
    </location>
</feature>
<keyword evidence="4" id="KW-1185">Reference proteome</keyword>